<proteinExistence type="predicted"/>
<feature type="domain" description="Glycosyl hydrolase-like 10" evidence="2">
    <location>
        <begin position="35"/>
        <end position="297"/>
    </location>
</feature>
<dbReference type="InterPro" id="IPR052177">
    <property type="entry name" value="Divisome_Glycosyl_Hydrolase"/>
</dbReference>
<dbReference type="KEGG" id="tle:Tlet_1672"/>
<protein>
    <recommendedName>
        <fullName evidence="2">Glycosyl hydrolase-like 10 domain-containing protein</fullName>
    </recommendedName>
</protein>
<dbReference type="AlphaFoldDB" id="A8F7U2"/>
<dbReference type="Gene3D" id="3.20.20.80">
    <property type="entry name" value="Glycosidases"/>
    <property type="match status" value="1"/>
</dbReference>
<evidence type="ECO:0000256" key="1">
    <source>
        <dbReference type="ARBA" id="ARBA00022729"/>
    </source>
</evidence>
<dbReference type="RefSeq" id="WP_012003702.1">
    <property type="nucleotide sequence ID" value="NC_009828.1"/>
</dbReference>
<dbReference type="Pfam" id="PF02638">
    <property type="entry name" value="GHL10"/>
    <property type="match status" value="1"/>
</dbReference>
<keyword evidence="4" id="KW-1185">Reference proteome</keyword>
<dbReference type="HOGENOM" id="CLU_768775_0_0_0"/>
<accession>A8F7U2</accession>
<dbReference type="InterPro" id="IPR003790">
    <property type="entry name" value="GHL10"/>
</dbReference>
<name>A8F7U2_PSELT</name>
<dbReference type="PANTHER" id="PTHR43405:SF1">
    <property type="entry name" value="GLYCOSYL HYDROLASE DIGH"/>
    <property type="match status" value="1"/>
</dbReference>
<dbReference type="STRING" id="416591.Tlet_1672"/>
<dbReference type="InterPro" id="IPR017853">
    <property type="entry name" value="GH"/>
</dbReference>
<dbReference type="PANTHER" id="PTHR43405">
    <property type="entry name" value="GLYCOSYL HYDROLASE DIGH"/>
    <property type="match status" value="1"/>
</dbReference>
<evidence type="ECO:0000313" key="3">
    <source>
        <dbReference type="EMBL" id="ABV34226.1"/>
    </source>
</evidence>
<reference evidence="3 4" key="1">
    <citation type="submission" date="2007-08" db="EMBL/GenBank/DDBJ databases">
        <title>Complete sequence of Thermotoga lettingae TMO.</title>
        <authorList>
            <consortium name="US DOE Joint Genome Institute"/>
            <person name="Copeland A."/>
            <person name="Lucas S."/>
            <person name="Lapidus A."/>
            <person name="Barry K."/>
            <person name="Glavina del Rio T."/>
            <person name="Dalin E."/>
            <person name="Tice H."/>
            <person name="Pitluck S."/>
            <person name="Foster B."/>
            <person name="Bruce D."/>
            <person name="Schmutz J."/>
            <person name="Larimer F."/>
            <person name="Land M."/>
            <person name="Hauser L."/>
            <person name="Kyrpides N."/>
            <person name="Mikhailova N."/>
            <person name="Nelson K."/>
            <person name="Gogarten J.P."/>
            <person name="Noll K."/>
            <person name="Richardson P."/>
        </authorList>
    </citation>
    <scope>NUCLEOTIDE SEQUENCE [LARGE SCALE GENOMIC DNA]</scope>
    <source>
        <strain evidence="4">ATCC BAA-301 / DSM 14385 / NBRC 107922 / TMO</strain>
    </source>
</reference>
<sequence>MARKVNLFLVLLVTTTLMPYPLGIWVVRDQITSIEKINRVIEIAKEVGATRIYVQVVGRADAYYNSEILPKAETLSECSPDFDPLKEIIDLAKISGIKISAWMNVFYAWPFGKKPVSEKHVVNVHPDWITYDQNGKSMLEYASSPEINTPGLFLEPALEDVKKFVSNIAEEIAKNYDVDEIHLDYIRYPYKTFGYHPDAMKIYREWLKKAIQEKKLTNLGEGFDLFRIQQVSDTVKLIYEKVHNYGKKLSAAVFAYYEQDAISQRLQGWLQWLEGEYLDYACLMAYENNRDTVEYYVKYAVKALGAAEKIRVGLGAYKMTENPEKLYEIAKSVVEKYRPDEILIFSFENLLDEKVRKYVADIARLNF</sequence>
<evidence type="ECO:0000259" key="2">
    <source>
        <dbReference type="Pfam" id="PF02638"/>
    </source>
</evidence>
<dbReference type="OrthoDB" id="9794671at2"/>
<evidence type="ECO:0000313" key="4">
    <source>
        <dbReference type="Proteomes" id="UP000002016"/>
    </source>
</evidence>
<gene>
    <name evidence="3" type="ordered locus">Tlet_1672</name>
</gene>
<dbReference type="EMBL" id="CP000812">
    <property type="protein sequence ID" value="ABV34226.1"/>
    <property type="molecule type" value="Genomic_DNA"/>
</dbReference>
<dbReference type="Proteomes" id="UP000002016">
    <property type="component" value="Chromosome"/>
</dbReference>
<keyword evidence="1" id="KW-0732">Signal</keyword>
<organism evidence="3 4">
    <name type="scientific">Pseudothermotoga lettingae (strain ATCC BAA-301 / DSM 14385 / NBRC 107922 / TMO)</name>
    <name type="common">Thermotoga lettingae</name>
    <dbReference type="NCBI Taxonomy" id="416591"/>
    <lineage>
        <taxon>Bacteria</taxon>
        <taxon>Thermotogati</taxon>
        <taxon>Thermotogota</taxon>
        <taxon>Thermotogae</taxon>
        <taxon>Thermotogales</taxon>
        <taxon>Thermotogaceae</taxon>
        <taxon>Pseudothermotoga</taxon>
    </lineage>
</organism>
<reference evidence="3 4" key="2">
    <citation type="journal article" date="2009" name="Proc. Natl. Acad. Sci. U.S.A.">
        <title>On the chimeric nature, thermophilic origin, and phylogenetic placement of the Thermotogales.</title>
        <authorList>
            <person name="Zhaxybayeva O."/>
            <person name="Swithers K.S."/>
            <person name="Lapierre P."/>
            <person name="Fournier G.P."/>
            <person name="Bickhart D.M."/>
            <person name="DeBoy R.T."/>
            <person name="Nelson K.E."/>
            <person name="Nesbo C.L."/>
            <person name="Doolittle W.F."/>
            <person name="Gogarten J.P."/>
            <person name="Noll K.M."/>
        </authorList>
    </citation>
    <scope>NUCLEOTIDE SEQUENCE [LARGE SCALE GENOMIC DNA]</scope>
    <source>
        <strain evidence="4">ATCC BAA-301 / DSM 14385 / NBRC 107922 / TMO</strain>
    </source>
</reference>
<dbReference type="SUPFAM" id="SSF51445">
    <property type="entry name" value="(Trans)glycosidases"/>
    <property type="match status" value="1"/>
</dbReference>
<dbReference type="eggNOG" id="COG1649">
    <property type="taxonomic scope" value="Bacteria"/>
</dbReference>